<keyword evidence="4" id="KW-1185">Reference proteome</keyword>
<dbReference type="EnsemblPlants" id="KRH31414">
    <property type="protein sequence ID" value="KRH31414"/>
    <property type="gene ID" value="GLYMA_11G246800"/>
</dbReference>
<dbReference type="InParanoid" id="A0A0R0HLS3"/>
<accession>A0A0R0HLS3</accession>
<protein>
    <submittedName>
        <fullName evidence="2 3">Uncharacterized protein</fullName>
    </submittedName>
</protein>
<dbReference type="Gramene" id="KRH31414">
    <property type="protein sequence ID" value="KRH31414"/>
    <property type="gene ID" value="GLYMA_11G246800"/>
</dbReference>
<gene>
    <name evidence="2" type="ORF">GLYMA_11G246800</name>
</gene>
<evidence type="ECO:0000313" key="3">
    <source>
        <dbReference type="EnsemblPlants" id="KRH31414"/>
    </source>
</evidence>
<reference evidence="3" key="2">
    <citation type="submission" date="2018-02" db="UniProtKB">
        <authorList>
            <consortium name="EnsemblPlants"/>
        </authorList>
    </citation>
    <scope>IDENTIFICATION</scope>
    <source>
        <strain evidence="3">Williams 82</strain>
    </source>
</reference>
<reference evidence="2" key="3">
    <citation type="submission" date="2018-07" db="EMBL/GenBank/DDBJ databases">
        <title>WGS assembly of Glycine max.</title>
        <authorList>
            <person name="Schmutz J."/>
            <person name="Cannon S."/>
            <person name="Schlueter J."/>
            <person name="Ma J."/>
            <person name="Mitros T."/>
            <person name="Nelson W."/>
            <person name="Hyten D."/>
            <person name="Song Q."/>
            <person name="Thelen J."/>
            <person name="Cheng J."/>
            <person name="Xu D."/>
            <person name="Hellsten U."/>
            <person name="May G."/>
            <person name="Yu Y."/>
            <person name="Sakurai T."/>
            <person name="Umezawa T."/>
            <person name="Bhattacharyya M."/>
            <person name="Sandhu D."/>
            <person name="Valliyodan B."/>
            <person name="Lindquist E."/>
            <person name="Peto M."/>
            <person name="Grant D."/>
            <person name="Shu S."/>
            <person name="Goodstein D."/>
            <person name="Barry K."/>
            <person name="Futrell-Griggs M."/>
            <person name="Abernathy B."/>
            <person name="Du J."/>
            <person name="Tian Z."/>
            <person name="Zhu L."/>
            <person name="Gill N."/>
            <person name="Joshi T."/>
            <person name="Libault M."/>
            <person name="Sethuraman A."/>
            <person name="Zhang X."/>
            <person name="Shinozaki K."/>
            <person name="Nguyen H."/>
            <person name="Wing R."/>
            <person name="Cregan P."/>
            <person name="Specht J."/>
            <person name="Grimwood J."/>
            <person name="Rokhsar D."/>
            <person name="Stacey G."/>
            <person name="Shoemaker R."/>
            <person name="Jackson S."/>
        </authorList>
    </citation>
    <scope>NUCLEOTIDE SEQUENCE</scope>
    <source>
        <tissue evidence="2">Callus</tissue>
    </source>
</reference>
<dbReference type="EMBL" id="CM000844">
    <property type="protein sequence ID" value="KRH31414.1"/>
    <property type="molecule type" value="Genomic_DNA"/>
</dbReference>
<evidence type="ECO:0000256" key="1">
    <source>
        <dbReference type="SAM" id="MobiDB-lite"/>
    </source>
</evidence>
<feature type="region of interest" description="Disordered" evidence="1">
    <location>
        <begin position="1"/>
        <end position="24"/>
    </location>
</feature>
<name>A0A0R0HLS3_SOYBN</name>
<feature type="compositionally biased region" description="Polar residues" evidence="1">
    <location>
        <begin position="12"/>
        <end position="24"/>
    </location>
</feature>
<evidence type="ECO:0000313" key="2">
    <source>
        <dbReference type="EMBL" id="KRH31414.1"/>
    </source>
</evidence>
<evidence type="ECO:0000313" key="4">
    <source>
        <dbReference type="Proteomes" id="UP000008827"/>
    </source>
</evidence>
<dbReference type="Proteomes" id="UP000008827">
    <property type="component" value="Chromosome 11"/>
</dbReference>
<proteinExistence type="predicted"/>
<organism evidence="2">
    <name type="scientific">Glycine max</name>
    <name type="common">Soybean</name>
    <name type="synonym">Glycine hispida</name>
    <dbReference type="NCBI Taxonomy" id="3847"/>
    <lineage>
        <taxon>Eukaryota</taxon>
        <taxon>Viridiplantae</taxon>
        <taxon>Streptophyta</taxon>
        <taxon>Embryophyta</taxon>
        <taxon>Tracheophyta</taxon>
        <taxon>Spermatophyta</taxon>
        <taxon>Magnoliopsida</taxon>
        <taxon>eudicotyledons</taxon>
        <taxon>Gunneridae</taxon>
        <taxon>Pentapetalae</taxon>
        <taxon>rosids</taxon>
        <taxon>fabids</taxon>
        <taxon>Fabales</taxon>
        <taxon>Fabaceae</taxon>
        <taxon>Papilionoideae</taxon>
        <taxon>50 kb inversion clade</taxon>
        <taxon>NPAAA clade</taxon>
        <taxon>indigoferoid/millettioid clade</taxon>
        <taxon>Phaseoleae</taxon>
        <taxon>Glycine</taxon>
        <taxon>Glycine subgen. Soja</taxon>
    </lineage>
</organism>
<reference evidence="2 3" key="1">
    <citation type="journal article" date="2010" name="Nature">
        <title>Genome sequence of the palaeopolyploid soybean.</title>
        <authorList>
            <person name="Schmutz J."/>
            <person name="Cannon S.B."/>
            <person name="Schlueter J."/>
            <person name="Ma J."/>
            <person name="Mitros T."/>
            <person name="Nelson W."/>
            <person name="Hyten D.L."/>
            <person name="Song Q."/>
            <person name="Thelen J.J."/>
            <person name="Cheng J."/>
            <person name="Xu D."/>
            <person name="Hellsten U."/>
            <person name="May G.D."/>
            <person name="Yu Y."/>
            <person name="Sakurai T."/>
            <person name="Umezawa T."/>
            <person name="Bhattacharyya M.K."/>
            <person name="Sandhu D."/>
            <person name="Valliyodan B."/>
            <person name="Lindquist E."/>
            <person name="Peto M."/>
            <person name="Grant D."/>
            <person name="Shu S."/>
            <person name="Goodstein D."/>
            <person name="Barry K."/>
            <person name="Futrell-Griggs M."/>
            <person name="Abernathy B."/>
            <person name="Du J."/>
            <person name="Tian Z."/>
            <person name="Zhu L."/>
            <person name="Gill N."/>
            <person name="Joshi T."/>
            <person name="Libault M."/>
            <person name="Sethuraman A."/>
            <person name="Zhang X.-C."/>
            <person name="Shinozaki K."/>
            <person name="Nguyen H.T."/>
            <person name="Wing R.A."/>
            <person name="Cregan P."/>
            <person name="Specht J."/>
            <person name="Grimwood J."/>
            <person name="Rokhsar D."/>
            <person name="Stacey G."/>
            <person name="Shoemaker R.C."/>
            <person name="Jackson S.A."/>
        </authorList>
    </citation>
    <scope>NUCLEOTIDE SEQUENCE [LARGE SCALE GENOMIC DNA]</scope>
    <source>
        <strain evidence="3">cv. Williams 82</strain>
        <tissue evidence="2">Callus</tissue>
    </source>
</reference>
<sequence>MKGGIPRIEPGTSRTLSENNHTTRPMPTLVEVNCYNIVKHFLNGICATFVKFTIVILKMNNAWFVIASSTTHLIYIYVRW</sequence>
<dbReference type="OrthoDB" id="1434832at2759"/>
<dbReference type="AlphaFoldDB" id="A0A0R0HLS3"/>